<dbReference type="EMBL" id="AUPZ01000017">
    <property type="protein sequence ID" value="EQB34467.1"/>
    <property type="molecule type" value="Genomic_DNA"/>
</dbReference>
<comment type="caution">
    <text evidence="2">The sequence shown here is derived from an EMBL/GenBank/DDBJ whole genome shotgun (WGS) entry which is preliminary data.</text>
</comment>
<evidence type="ECO:0000313" key="3">
    <source>
        <dbReference type="Proteomes" id="UP000015520"/>
    </source>
</evidence>
<dbReference type="Proteomes" id="UP000015520">
    <property type="component" value="Unassembled WGS sequence"/>
</dbReference>
<evidence type="ECO:0000256" key="1">
    <source>
        <dbReference type="SAM" id="Phobius"/>
    </source>
</evidence>
<keyword evidence="1" id="KW-1133">Transmembrane helix</keyword>
<feature type="transmembrane region" description="Helical" evidence="1">
    <location>
        <begin position="18"/>
        <end position="39"/>
    </location>
</feature>
<protein>
    <submittedName>
        <fullName evidence="2">Uncharacterized protein</fullName>
    </submittedName>
</protein>
<dbReference type="OrthoDB" id="5348724at2"/>
<reference evidence="2 3" key="1">
    <citation type="submission" date="2013-07" db="EMBL/GenBank/DDBJ databases">
        <title>Sulfurimonas hongkongensis AST-10 Genome Sequencing.</title>
        <authorList>
            <person name="Cai L."/>
            <person name="Zhang T."/>
        </authorList>
    </citation>
    <scope>NUCLEOTIDE SEQUENCE [LARGE SCALE GENOMIC DNA]</scope>
    <source>
        <strain evidence="2 3">AST-10</strain>
    </source>
</reference>
<keyword evidence="1" id="KW-0472">Membrane</keyword>
<gene>
    <name evidence="2" type="ORF">M947_10700</name>
</gene>
<name>T0JC95_9BACT</name>
<accession>T0JC95</accession>
<organism evidence="2 3">
    <name type="scientific">Sulfurimonas hongkongensis</name>
    <dbReference type="NCBI Taxonomy" id="1172190"/>
    <lineage>
        <taxon>Bacteria</taxon>
        <taxon>Pseudomonadati</taxon>
        <taxon>Campylobacterota</taxon>
        <taxon>Epsilonproteobacteria</taxon>
        <taxon>Campylobacterales</taxon>
        <taxon>Sulfurimonadaceae</taxon>
        <taxon>Sulfurimonas</taxon>
    </lineage>
</organism>
<dbReference type="PATRIC" id="fig|1172190.3.peg.2062"/>
<sequence length="217" mass="25270">MAKKRVEPFNPWPGFVDLFASVIMVILMFMLVLIINISYYSQFKYKISYTGTVPIKEETIVKSVDVVKTAITEVELKKEKEKEKKIISAGLDYSNIENNNTKQDNLIYEDWMVIKYLNSEVILDQKSIKEIEKFLLSAKEKYFGHYVSIYIKEPQNQVSASVAKQLALSRILNIRNLIRKLDYANDDVVIRLKEKIPQNNLVEHESGYAVILINRKR</sequence>
<dbReference type="RefSeq" id="WP_021288375.1">
    <property type="nucleotide sequence ID" value="NZ_AUPZ01000017.1"/>
</dbReference>
<dbReference type="STRING" id="1172190.M947_10700"/>
<proteinExistence type="predicted"/>
<keyword evidence="3" id="KW-1185">Reference proteome</keyword>
<keyword evidence="1" id="KW-0812">Transmembrane</keyword>
<dbReference type="AlphaFoldDB" id="T0JC95"/>
<evidence type="ECO:0000313" key="2">
    <source>
        <dbReference type="EMBL" id="EQB34467.1"/>
    </source>
</evidence>